<dbReference type="GO" id="GO:0003677">
    <property type="term" value="F:DNA binding"/>
    <property type="evidence" value="ECO:0007669"/>
    <property type="project" value="InterPro"/>
</dbReference>
<dbReference type="Pfam" id="PF04082">
    <property type="entry name" value="Fungal_trans"/>
    <property type="match status" value="1"/>
</dbReference>
<dbReference type="CDD" id="cd12148">
    <property type="entry name" value="fungal_TF_MHR"/>
    <property type="match status" value="1"/>
</dbReference>
<dbReference type="OrthoDB" id="5121955at2759"/>
<dbReference type="PANTHER" id="PTHR47425">
    <property type="entry name" value="FARB-RELATED"/>
    <property type="match status" value="1"/>
</dbReference>
<dbReference type="GO" id="GO:0006351">
    <property type="term" value="P:DNA-templated transcription"/>
    <property type="evidence" value="ECO:0007669"/>
    <property type="project" value="InterPro"/>
</dbReference>
<dbReference type="PANTHER" id="PTHR47425:SF2">
    <property type="entry name" value="FARB-RELATED"/>
    <property type="match status" value="1"/>
</dbReference>
<feature type="domain" description="Xylanolytic transcriptional activator regulatory" evidence="3">
    <location>
        <begin position="201"/>
        <end position="450"/>
    </location>
</feature>
<evidence type="ECO:0000313" key="5">
    <source>
        <dbReference type="Proteomes" id="UP000736672"/>
    </source>
</evidence>
<comment type="caution">
    <text evidence="4">The sequence shown here is derived from an EMBL/GenBank/DDBJ whole genome shotgun (WGS) entry which is preliminary data.</text>
</comment>
<name>A0A9P9JQ08_FUSSL</name>
<feature type="compositionally biased region" description="Polar residues" evidence="2">
    <location>
        <begin position="84"/>
        <end position="99"/>
    </location>
</feature>
<dbReference type="InterPro" id="IPR007219">
    <property type="entry name" value="XnlR_reg_dom"/>
</dbReference>
<evidence type="ECO:0000313" key="4">
    <source>
        <dbReference type="EMBL" id="KAH7232738.1"/>
    </source>
</evidence>
<organism evidence="4 5">
    <name type="scientific">Fusarium solani</name>
    <name type="common">Filamentous fungus</name>
    <dbReference type="NCBI Taxonomy" id="169388"/>
    <lineage>
        <taxon>Eukaryota</taxon>
        <taxon>Fungi</taxon>
        <taxon>Dikarya</taxon>
        <taxon>Ascomycota</taxon>
        <taxon>Pezizomycotina</taxon>
        <taxon>Sordariomycetes</taxon>
        <taxon>Hypocreomycetidae</taxon>
        <taxon>Hypocreales</taxon>
        <taxon>Nectriaceae</taxon>
        <taxon>Fusarium</taxon>
        <taxon>Fusarium solani species complex</taxon>
    </lineage>
</organism>
<reference evidence="4" key="1">
    <citation type="journal article" date="2021" name="Nat. Commun.">
        <title>Genetic determinants of endophytism in the Arabidopsis root mycobiome.</title>
        <authorList>
            <person name="Mesny F."/>
            <person name="Miyauchi S."/>
            <person name="Thiergart T."/>
            <person name="Pickel B."/>
            <person name="Atanasova L."/>
            <person name="Karlsson M."/>
            <person name="Huettel B."/>
            <person name="Barry K.W."/>
            <person name="Haridas S."/>
            <person name="Chen C."/>
            <person name="Bauer D."/>
            <person name="Andreopoulos W."/>
            <person name="Pangilinan J."/>
            <person name="LaButti K."/>
            <person name="Riley R."/>
            <person name="Lipzen A."/>
            <person name="Clum A."/>
            <person name="Drula E."/>
            <person name="Henrissat B."/>
            <person name="Kohler A."/>
            <person name="Grigoriev I.V."/>
            <person name="Martin F.M."/>
            <person name="Hacquard S."/>
        </authorList>
    </citation>
    <scope>NUCLEOTIDE SEQUENCE</scope>
    <source>
        <strain evidence="4">FSSC 5 MPI-SDFR-AT-0091</strain>
    </source>
</reference>
<feature type="compositionally biased region" description="Low complexity" evidence="2">
    <location>
        <begin position="104"/>
        <end position="114"/>
    </location>
</feature>
<dbReference type="Proteomes" id="UP000736672">
    <property type="component" value="Unassembled WGS sequence"/>
</dbReference>
<keyword evidence="5" id="KW-1185">Reference proteome</keyword>
<gene>
    <name evidence="4" type="ORF">B0J15DRAFT_555245</name>
</gene>
<feature type="compositionally biased region" description="Basic and acidic residues" evidence="2">
    <location>
        <begin position="1"/>
        <end position="10"/>
    </location>
</feature>
<dbReference type="EMBL" id="JAGTJS010000028">
    <property type="protein sequence ID" value="KAH7232738.1"/>
    <property type="molecule type" value="Genomic_DNA"/>
</dbReference>
<sequence>MMNTNGDRHMANATYQRQNEVLPEPTGAERQHQVLPEEQNTLTDSPMDLGQAPRVTTAEDLPGLEVFLLTFDEEEATRCDDISGNPNADSDQPRSNTTPEGPEADSSTTSESSAINEHRFNLPLSLADFQQSISLKGLSPTSDSRSYNSQQPRVSNFVIFSSYSFISADTLWSLDKEDMAFLEHRRCLYLPARAAMDEFVQQYFLHVHPTLPLINEQDFWAMYNAQPAEAMSTGRLSLVVAQAMIFLACPFVSQPVLDSLSLTSVHQARAEFYSVTKALFHIDRYRDDVSSAQSALMLTYHSPTIFDKTNSYWLSTAIHFARQAGAHTCGATGGSPKGQAALKRLWRCCILRDRIMALSLWRPVQIALTDLDFDSLGLLEDDVRQEIKGSAVYDPATKRMLAQLVGCLCELSVVLNDVLMICYTTTPDANDPTHTLTRLKDSVSRLSEWHDMVVHKFQLPTDVPGGHESLSLFTNAMFIYYFTAKACLNNHILYLLGKIGDQNNSPYTVWCASEELGESLQSITESFADLEERNLVRYLPNTFVPLSLLPFLWHVSEAKDPQNRPVRSVQGDFGVYRDVFSMFGKLYEVTDSVLQCTGIEDTGPSQPTP</sequence>
<protein>
    <submittedName>
        <fullName evidence="4">Fungal-specific transcription factor domain-containing protein</fullName>
    </submittedName>
</protein>
<feature type="region of interest" description="Disordered" evidence="2">
    <location>
        <begin position="77"/>
        <end position="115"/>
    </location>
</feature>
<evidence type="ECO:0000256" key="1">
    <source>
        <dbReference type="ARBA" id="ARBA00023242"/>
    </source>
</evidence>
<keyword evidence="1" id="KW-0539">Nucleus</keyword>
<feature type="region of interest" description="Disordered" evidence="2">
    <location>
        <begin position="1"/>
        <end position="51"/>
    </location>
</feature>
<evidence type="ECO:0000259" key="3">
    <source>
        <dbReference type="Pfam" id="PF04082"/>
    </source>
</evidence>
<dbReference type="GO" id="GO:0008270">
    <property type="term" value="F:zinc ion binding"/>
    <property type="evidence" value="ECO:0007669"/>
    <property type="project" value="InterPro"/>
</dbReference>
<accession>A0A9P9JQ08</accession>
<dbReference type="InterPro" id="IPR052761">
    <property type="entry name" value="Fungal_Detox/Toxin_TFs"/>
</dbReference>
<proteinExistence type="predicted"/>
<dbReference type="AlphaFoldDB" id="A0A9P9JQ08"/>
<evidence type="ECO:0000256" key="2">
    <source>
        <dbReference type="SAM" id="MobiDB-lite"/>
    </source>
</evidence>